<gene>
    <name evidence="3" type="ORF">Tsumi_06450</name>
</gene>
<name>A0ABQ0E1F3_9PORP</name>
<evidence type="ECO:0000313" key="4">
    <source>
        <dbReference type="Proteomes" id="UP001628220"/>
    </source>
</evidence>
<dbReference type="RefSeq" id="WP_411915347.1">
    <property type="nucleotide sequence ID" value="NZ_BAAFSF010000001.1"/>
</dbReference>
<feature type="region of interest" description="Disordered" evidence="1">
    <location>
        <begin position="1"/>
        <end position="21"/>
    </location>
</feature>
<evidence type="ECO:0000256" key="1">
    <source>
        <dbReference type="SAM" id="MobiDB-lite"/>
    </source>
</evidence>
<evidence type="ECO:0000313" key="3">
    <source>
        <dbReference type="EMBL" id="GAB1251541.1"/>
    </source>
</evidence>
<keyword evidence="2" id="KW-1133">Transmembrane helix</keyword>
<proteinExistence type="predicted"/>
<accession>A0ABQ0E1F3</accession>
<reference evidence="3 4" key="1">
    <citation type="journal article" date="2025" name="Int. J. Syst. Evol. Microbiol.">
        <title>Desulfovibrio falkowii sp. nov., Porphyromonas miyakawae sp. nov., Mediterraneibacter flintii sp. nov. and Owariibacterium komagatae gen. nov., sp. nov., isolated from human faeces.</title>
        <authorList>
            <person name="Hamaguchi T."/>
            <person name="Ohara M."/>
            <person name="Hisatomi A."/>
            <person name="Sekiguchi K."/>
            <person name="Takeda J.I."/>
            <person name="Ueyama J."/>
            <person name="Ito M."/>
            <person name="Nishiwaki H."/>
            <person name="Ogi T."/>
            <person name="Hirayama M."/>
            <person name="Ohkuma M."/>
            <person name="Sakamoto M."/>
            <person name="Ohno K."/>
        </authorList>
    </citation>
    <scope>NUCLEOTIDE SEQUENCE [LARGE SCALE GENOMIC DNA]</scope>
    <source>
        <strain evidence="3 4">13CB11C</strain>
    </source>
</reference>
<organism evidence="3 4">
    <name type="scientific">Porphyromonas miyakawae</name>
    <dbReference type="NCBI Taxonomy" id="3137470"/>
    <lineage>
        <taxon>Bacteria</taxon>
        <taxon>Pseudomonadati</taxon>
        <taxon>Bacteroidota</taxon>
        <taxon>Bacteroidia</taxon>
        <taxon>Bacteroidales</taxon>
        <taxon>Porphyromonadaceae</taxon>
        <taxon>Porphyromonas</taxon>
    </lineage>
</organism>
<keyword evidence="2" id="KW-0472">Membrane</keyword>
<dbReference type="Proteomes" id="UP001628220">
    <property type="component" value="Unassembled WGS sequence"/>
</dbReference>
<keyword evidence="4" id="KW-1185">Reference proteome</keyword>
<comment type="caution">
    <text evidence="3">The sequence shown here is derived from an EMBL/GenBank/DDBJ whole genome shotgun (WGS) entry which is preliminary data.</text>
</comment>
<dbReference type="EMBL" id="BAAFSF010000001">
    <property type="protein sequence ID" value="GAB1251541.1"/>
    <property type="molecule type" value="Genomic_DNA"/>
</dbReference>
<keyword evidence="2" id="KW-0812">Transmembrane</keyword>
<feature type="transmembrane region" description="Helical" evidence="2">
    <location>
        <begin position="61"/>
        <end position="79"/>
    </location>
</feature>
<protein>
    <submittedName>
        <fullName evidence="3">Uncharacterized protein</fullName>
    </submittedName>
</protein>
<evidence type="ECO:0000256" key="2">
    <source>
        <dbReference type="SAM" id="Phobius"/>
    </source>
</evidence>
<sequence length="100" mass="11410">MIEDGELTSEKSTQPIDAAKDTINSEIHLSESLRESMRNNMTHLPTQEERGKSGVGRRNEFFRIFLMLVLLGVVVWWLYYGGFSSLTNGTSSILKDLMRK</sequence>